<organism evidence="1 2">
    <name type="scientific">Entomophthora muscae</name>
    <dbReference type="NCBI Taxonomy" id="34485"/>
    <lineage>
        <taxon>Eukaryota</taxon>
        <taxon>Fungi</taxon>
        <taxon>Fungi incertae sedis</taxon>
        <taxon>Zoopagomycota</taxon>
        <taxon>Entomophthoromycotina</taxon>
        <taxon>Entomophthoromycetes</taxon>
        <taxon>Entomophthorales</taxon>
        <taxon>Entomophthoraceae</taxon>
        <taxon>Entomophthora</taxon>
    </lineage>
</organism>
<accession>A0ACC2URH3</accession>
<gene>
    <name evidence="1" type="ORF">DSO57_1013176</name>
</gene>
<dbReference type="Proteomes" id="UP001165960">
    <property type="component" value="Unassembled WGS sequence"/>
</dbReference>
<keyword evidence="2" id="KW-1185">Reference proteome</keyword>
<proteinExistence type="predicted"/>
<protein>
    <submittedName>
        <fullName evidence="1">Uncharacterized protein</fullName>
    </submittedName>
</protein>
<reference evidence="1" key="1">
    <citation type="submission" date="2022-04" db="EMBL/GenBank/DDBJ databases">
        <title>Genome of the entomopathogenic fungus Entomophthora muscae.</title>
        <authorList>
            <person name="Elya C."/>
            <person name="Lovett B.R."/>
            <person name="Lee E."/>
            <person name="Macias A.M."/>
            <person name="Hajek A.E."/>
            <person name="De Bivort B.L."/>
            <person name="Kasson M.T."/>
            <person name="De Fine Licht H.H."/>
            <person name="Stajich J.E."/>
        </authorList>
    </citation>
    <scope>NUCLEOTIDE SEQUENCE</scope>
    <source>
        <strain evidence="1">Berkeley</strain>
    </source>
</reference>
<dbReference type="EMBL" id="QTSX02000048">
    <property type="protein sequence ID" value="KAJ9089428.1"/>
    <property type="molecule type" value="Genomic_DNA"/>
</dbReference>
<evidence type="ECO:0000313" key="2">
    <source>
        <dbReference type="Proteomes" id="UP001165960"/>
    </source>
</evidence>
<comment type="caution">
    <text evidence="1">The sequence shown here is derived from an EMBL/GenBank/DDBJ whole genome shotgun (WGS) entry which is preliminary data.</text>
</comment>
<name>A0ACC2URH3_9FUNG</name>
<sequence>MGICFPTNRLRQPPTHSNKPRTCELLSNLTNAQEAIQLYLNKKIQKEGSPGEEGDDVNIDNSFPLETQAQEQDLNPDPGSPRLLGLWTAGTCFFGINPLQAEAPTKPQSQNTSTSSTMVAPKEEPLELPNGGRDDAYMNFMSLKSSQVTHQELTQERGTGPRPDPMTTTLEQDNQLSSRSPSPPAPLPAVFCPPGVPFGPVHFTKYPLKPKYKDYTLEKVIKLDPLTHIHSPIRYNHQGLWIFSTPKLFREKFNYLLAYNIYMEPPVTPKPMPASSPNLPTNHTSKLFGIVYITLTGVMNTIVLAAGPWSWVGKSAYYLLKLAPLLWWALPAKKTQTKLPPKLVGQPPKSGSLTTRGTGRFQVNSCGST</sequence>
<evidence type="ECO:0000313" key="1">
    <source>
        <dbReference type="EMBL" id="KAJ9089428.1"/>
    </source>
</evidence>